<dbReference type="InterPro" id="IPR050708">
    <property type="entry name" value="T6SS_VgrG/RHS"/>
</dbReference>
<dbReference type="KEGG" id="pvac:HC248_01078"/>
<evidence type="ECO:0000259" key="2">
    <source>
        <dbReference type="Pfam" id="PF10908"/>
    </source>
</evidence>
<dbReference type="AlphaFoldDB" id="A0A6H2H7F7"/>
<sequence length="277" mass="29872">MQYLYEGAQALGEIRDGKLSHRLLTGLSLDETIARIAINADGNKDAANNRLYLTDALNSVIAQLADDDNANIQNSYGYSPYGQSQTVGPDSANNPNQYTSRENDNTELYYYRARYYDPVLKRFVSSDPIGLAGGLNTYQYVGGNPLSYVDPRGLDWVYSQSTGQTTHVDSNGNSANVGTGYAGTSNGRNNPAMQNVSNVGPLPRGTYDIGAGHYSSNTGPNTMNLTPKPGTDTLGRDLFRIHGNNAANDASHGCVILGPNIRNQINNSADRVLRVVP</sequence>
<gene>
    <name evidence="3" type="primary">rhsD</name>
    <name evidence="3" type="ORF">HC248_01078</name>
</gene>
<dbReference type="Pfam" id="PF10908">
    <property type="entry name" value="Tlde1_dom"/>
    <property type="match status" value="1"/>
</dbReference>
<dbReference type="NCBIfam" id="TIGR03696">
    <property type="entry name" value="Rhs_assc_core"/>
    <property type="match status" value="1"/>
</dbReference>
<dbReference type="InterPro" id="IPR022385">
    <property type="entry name" value="Rhs_assc_core"/>
</dbReference>
<evidence type="ECO:0000313" key="4">
    <source>
        <dbReference type="Proteomes" id="UP000502041"/>
    </source>
</evidence>
<feature type="domain" description="Tlde1" evidence="2">
    <location>
        <begin position="179"/>
        <end position="263"/>
    </location>
</feature>
<dbReference type="PANTHER" id="PTHR32305:SF15">
    <property type="entry name" value="PROTEIN RHSA-RELATED"/>
    <property type="match status" value="1"/>
</dbReference>
<protein>
    <submittedName>
        <fullName evidence="3">Protein RhsD</fullName>
    </submittedName>
</protein>
<feature type="region of interest" description="Disordered" evidence="1">
    <location>
        <begin position="77"/>
        <end position="101"/>
    </location>
</feature>
<proteinExistence type="predicted"/>
<name>A0A6H2H7F7_9BURK</name>
<dbReference type="PRINTS" id="PR00394">
    <property type="entry name" value="RHSPROTEIN"/>
</dbReference>
<reference evidence="3 4" key="1">
    <citation type="submission" date="2020-04" db="EMBL/GenBank/DDBJ databases">
        <title>Complete genome of a Psychrophilic, Marine, Gas Vacuolate Bacterium Polaromonas vacuolata KCTC 22033T.</title>
        <authorList>
            <person name="Hwang K."/>
            <person name="Kim K.M."/>
        </authorList>
    </citation>
    <scope>NUCLEOTIDE SEQUENCE [LARGE SCALE GENOMIC DNA]</scope>
    <source>
        <strain evidence="3 4">KCTC 22033</strain>
    </source>
</reference>
<evidence type="ECO:0000256" key="1">
    <source>
        <dbReference type="SAM" id="MobiDB-lite"/>
    </source>
</evidence>
<feature type="compositionally biased region" description="Polar residues" evidence="1">
    <location>
        <begin position="77"/>
        <end position="100"/>
    </location>
</feature>
<dbReference type="Proteomes" id="UP000502041">
    <property type="component" value="Chromosome"/>
</dbReference>
<evidence type="ECO:0000313" key="3">
    <source>
        <dbReference type="EMBL" id="QJC55795.1"/>
    </source>
</evidence>
<dbReference type="RefSeq" id="WP_238342728.1">
    <property type="nucleotide sequence ID" value="NZ_CP051461.1"/>
</dbReference>
<dbReference type="InterPro" id="IPR021225">
    <property type="entry name" value="Tlde1_dom"/>
</dbReference>
<dbReference type="PANTHER" id="PTHR32305">
    <property type="match status" value="1"/>
</dbReference>
<dbReference type="EMBL" id="CP051461">
    <property type="protein sequence ID" value="QJC55795.1"/>
    <property type="molecule type" value="Genomic_DNA"/>
</dbReference>
<accession>A0A6H2H7F7</accession>
<organism evidence="3 4">
    <name type="scientific">Polaromonas vacuolata</name>
    <dbReference type="NCBI Taxonomy" id="37448"/>
    <lineage>
        <taxon>Bacteria</taxon>
        <taxon>Pseudomonadati</taxon>
        <taxon>Pseudomonadota</taxon>
        <taxon>Betaproteobacteria</taxon>
        <taxon>Burkholderiales</taxon>
        <taxon>Comamonadaceae</taxon>
        <taxon>Polaromonas</taxon>
    </lineage>
</organism>
<dbReference type="Gene3D" id="2.180.10.10">
    <property type="entry name" value="RHS repeat-associated core"/>
    <property type="match status" value="1"/>
</dbReference>
<keyword evidence="4" id="KW-1185">Reference proteome</keyword>